<organism evidence="7 8">
    <name type="scientific">Ficus carica</name>
    <name type="common">Common fig</name>
    <dbReference type="NCBI Taxonomy" id="3494"/>
    <lineage>
        <taxon>Eukaryota</taxon>
        <taxon>Viridiplantae</taxon>
        <taxon>Streptophyta</taxon>
        <taxon>Embryophyta</taxon>
        <taxon>Tracheophyta</taxon>
        <taxon>Spermatophyta</taxon>
        <taxon>Magnoliopsida</taxon>
        <taxon>eudicotyledons</taxon>
        <taxon>Gunneridae</taxon>
        <taxon>Pentapetalae</taxon>
        <taxon>rosids</taxon>
        <taxon>fabids</taxon>
        <taxon>Rosales</taxon>
        <taxon>Moraceae</taxon>
        <taxon>Ficeae</taxon>
        <taxon>Ficus</taxon>
    </lineage>
</organism>
<feature type="compositionally biased region" description="Basic and acidic residues" evidence="5">
    <location>
        <begin position="127"/>
        <end position="149"/>
    </location>
</feature>
<evidence type="ECO:0000256" key="2">
    <source>
        <dbReference type="ARBA" id="ARBA00022771"/>
    </source>
</evidence>
<proteinExistence type="predicted"/>
<evidence type="ECO:0000259" key="6">
    <source>
        <dbReference type="PROSITE" id="PS50115"/>
    </source>
</evidence>
<evidence type="ECO:0000256" key="3">
    <source>
        <dbReference type="ARBA" id="ARBA00022833"/>
    </source>
</evidence>
<dbReference type="InterPro" id="IPR038508">
    <property type="entry name" value="ArfGAP_dom_sf"/>
</dbReference>
<dbReference type="EMBL" id="BTGU01000111">
    <property type="protein sequence ID" value="GMN61397.1"/>
    <property type="molecule type" value="Genomic_DNA"/>
</dbReference>
<dbReference type="PROSITE" id="PS50115">
    <property type="entry name" value="ARFGAP"/>
    <property type="match status" value="1"/>
</dbReference>
<sequence length="660" mass="71919">MGSRKEEERNEKIIRGLMKLPPNRKCINCNSLGPQYVCTNFWSFVCVTCSGIHREFTHRVKSVSMAKFTSQEVEALQNGGNQRAREIYLRDWDLQRTRLPDSSNADKIRKFIKDVYVDRIYAGGKISDKPPRDMQARYNRGVRENETRRASSYHSYSQSPPYDYQYEDRRYGKQAAALTRKPGSDRGRYEGKVSSFVYSPGRLSEQMYDDRFANDDAFSRVSDYSASSGGDPFRSGTQSPNFQKDIGFSSPPFQPSRDASSEDLRSRARGSFPERSRSAGSFRSIDSNFMSQKSFNSGGLADDVSKSEQAAGTLQEQSSFPGSSIPGSSDSLDLFNAPTVHETVSSAASIDLFQLPEAPSSLSTDLFQPSPVSSASPANAFQPSQISPTSLDFLAAIAQPQSTATSNEKLPEFSFPKNEGWATFDSPQPSAPIPSNEKISPTVLASGNEGSVGKVDLFSSLDTSTQWPSFQNSSLDGPPSNISSVWDGSLQGLTAPNASSTQLWNAFEDSLGKPPLEDIKQNGELLAGTDEASSTASQHLGLTAFEISSSDSIQRPASHGEPPYAPSVLPLMGEAESHSTDRKSNNPFDLPYDSELEENNMFLEMSSLQAALPTDQLSSNFLGGVSQSWFPPNSVAPYIPSPGQGGVAYLVPQAPSSQLP</sequence>
<name>A0AA88DT76_FICCA</name>
<feature type="region of interest" description="Disordered" evidence="5">
    <location>
        <begin position="127"/>
        <end position="166"/>
    </location>
</feature>
<dbReference type="InterPro" id="IPR044820">
    <property type="entry name" value="AGD14-like"/>
</dbReference>
<keyword evidence="8" id="KW-1185">Reference proteome</keyword>
<feature type="region of interest" description="Disordered" evidence="5">
    <location>
        <begin position="417"/>
        <end position="436"/>
    </location>
</feature>
<evidence type="ECO:0000256" key="4">
    <source>
        <dbReference type="PROSITE-ProRule" id="PRU00288"/>
    </source>
</evidence>
<feature type="compositionally biased region" description="Low complexity" evidence="5">
    <location>
        <begin position="318"/>
        <end position="331"/>
    </location>
</feature>
<dbReference type="PANTHER" id="PTHR46085">
    <property type="entry name" value="ARFGAP/RECO-RELATED"/>
    <property type="match status" value="1"/>
</dbReference>
<evidence type="ECO:0000313" key="7">
    <source>
        <dbReference type="EMBL" id="GMN61397.1"/>
    </source>
</evidence>
<dbReference type="PANTHER" id="PTHR46085:SF4">
    <property type="entry name" value="ADP-RIBOSYLATION FACTOR GTPASE-ACTIVATING PROTEIN AGD14-RELATED"/>
    <property type="match status" value="1"/>
</dbReference>
<feature type="compositionally biased region" description="Polar residues" evidence="5">
    <location>
        <begin position="307"/>
        <end position="317"/>
    </location>
</feature>
<dbReference type="Gene3D" id="1.10.220.150">
    <property type="entry name" value="Arf GTPase activating protein"/>
    <property type="match status" value="1"/>
</dbReference>
<feature type="compositionally biased region" description="Basic and acidic residues" evidence="5">
    <location>
        <begin position="259"/>
        <end position="277"/>
    </location>
</feature>
<comment type="caution">
    <text evidence="7">The sequence shown here is derived from an EMBL/GenBank/DDBJ whole genome shotgun (WGS) entry which is preliminary data.</text>
</comment>
<dbReference type="PRINTS" id="PR00405">
    <property type="entry name" value="REVINTRACTNG"/>
</dbReference>
<dbReference type="InterPro" id="IPR001164">
    <property type="entry name" value="ArfGAP_dom"/>
</dbReference>
<feature type="region of interest" description="Disordered" evidence="5">
    <location>
        <begin position="296"/>
        <end position="331"/>
    </location>
</feature>
<keyword evidence="1" id="KW-0479">Metal-binding</keyword>
<protein>
    <recommendedName>
        <fullName evidence="6">Arf-GAP domain-containing protein</fullName>
    </recommendedName>
</protein>
<dbReference type="FunFam" id="1.10.220.150:FF:000005">
    <property type="entry name" value="Arf-GAP domain and FG repeat-containing protein 1"/>
    <property type="match status" value="1"/>
</dbReference>
<dbReference type="InterPro" id="IPR037278">
    <property type="entry name" value="ARFGAP/RecO"/>
</dbReference>
<dbReference type="SMART" id="SM00105">
    <property type="entry name" value="ArfGap"/>
    <property type="match status" value="1"/>
</dbReference>
<gene>
    <name evidence="7" type="ORF">TIFTF001_030488</name>
</gene>
<dbReference type="GO" id="GO:0008270">
    <property type="term" value="F:zinc ion binding"/>
    <property type="evidence" value="ECO:0007669"/>
    <property type="project" value="UniProtKB-KW"/>
</dbReference>
<evidence type="ECO:0000256" key="5">
    <source>
        <dbReference type="SAM" id="MobiDB-lite"/>
    </source>
</evidence>
<evidence type="ECO:0000313" key="8">
    <source>
        <dbReference type="Proteomes" id="UP001187192"/>
    </source>
</evidence>
<dbReference type="SUPFAM" id="SSF57863">
    <property type="entry name" value="ArfGap/RecO-like zinc finger"/>
    <property type="match status" value="1"/>
</dbReference>
<keyword evidence="3" id="KW-0862">Zinc</keyword>
<feature type="region of interest" description="Disordered" evidence="5">
    <location>
        <begin position="223"/>
        <end position="279"/>
    </location>
</feature>
<evidence type="ECO:0000256" key="1">
    <source>
        <dbReference type="ARBA" id="ARBA00022723"/>
    </source>
</evidence>
<dbReference type="Proteomes" id="UP001187192">
    <property type="component" value="Unassembled WGS sequence"/>
</dbReference>
<feature type="compositionally biased region" description="Low complexity" evidence="5">
    <location>
        <begin position="152"/>
        <end position="164"/>
    </location>
</feature>
<dbReference type="GO" id="GO:0005096">
    <property type="term" value="F:GTPase activator activity"/>
    <property type="evidence" value="ECO:0007669"/>
    <property type="project" value="InterPro"/>
</dbReference>
<dbReference type="CDD" id="cd08838">
    <property type="entry name" value="ArfGap_AGFG"/>
    <property type="match status" value="1"/>
</dbReference>
<accession>A0AA88DT76</accession>
<dbReference type="AlphaFoldDB" id="A0AA88DT76"/>
<keyword evidence="2 4" id="KW-0863">Zinc-finger</keyword>
<dbReference type="Pfam" id="PF01412">
    <property type="entry name" value="ArfGap"/>
    <property type="match status" value="1"/>
</dbReference>
<reference evidence="7" key="1">
    <citation type="submission" date="2023-07" db="EMBL/GenBank/DDBJ databases">
        <title>draft genome sequence of fig (Ficus carica).</title>
        <authorList>
            <person name="Takahashi T."/>
            <person name="Nishimura K."/>
        </authorList>
    </citation>
    <scope>NUCLEOTIDE SEQUENCE</scope>
</reference>
<feature type="domain" description="Arf-GAP" evidence="6">
    <location>
        <begin position="11"/>
        <end position="134"/>
    </location>
</feature>